<name>A0A1M6JER4_MALRU</name>
<dbReference type="OrthoDB" id="5401868at2"/>
<sequence>MPVTIIHSYQLTKDLWRQFYEAHYSCDRGLKMRYLWGAVCIFIGSLGFGGYYESKLVAGLLLATGFFGVLSKHLLIYKSLRAASEHPFFGKELTVSVSPEELSVRSENSGYSQPWDNFIGYRRLNPGFLLYHDRNSFFFIPTAELTAGDINRILRILTDSQVPEVQDFRRK</sequence>
<organism evidence="3 4">
    <name type="scientific">Malonomonas rubra DSM 5091</name>
    <dbReference type="NCBI Taxonomy" id="1122189"/>
    <lineage>
        <taxon>Bacteria</taxon>
        <taxon>Pseudomonadati</taxon>
        <taxon>Thermodesulfobacteriota</taxon>
        <taxon>Desulfuromonadia</taxon>
        <taxon>Desulfuromonadales</taxon>
        <taxon>Geopsychrobacteraceae</taxon>
        <taxon>Malonomonas</taxon>
    </lineage>
</organism>
<keyword evidence="4" id="KW-1185">Reference proteome</keyword>
<feature type="transmembrane region" description="Helical" evidence="1">
    <location>
        <begin position="58"/>
        <end position="77"/>
    </location>
</feature>
<dbReference type="RefSeq" id="WP_072908994.1">
    <property type="nucleotide sequence ID" value="NZ_FQZT01000008.1"/>
</dbReference>
<evidence type="ECO:0000256" key="1">
    <source>
        <dbReference type="SAM" id="Phobius"/>
    </source>
</evidence>
<dbReference type="AlphaFoldDB" id="A0A1M6JER4"/>
<evidence type="ECO:0000259" key="2">
    <source>
        <dbReference type="Pfam" id="PF14317"/>
    </source>
</evidence>
<evidence type="ECO:0000313" key="3">
    <source>
        <dbReference type="EMBL" id="SHJ45135.1"/>
    </source>
</evidence>
<dbReference type="InterPro" id="IPR025588">
    <property type="entry name" value="YcxB-like_C"/>
</dbReference>
<proteinExistence type="predicted"/>
<keyword evidence="1" id="KW-0472">Membrane</keyword>
<dbReference type="STRING" id="1122189.SAMN02745165_02419"/>
<feature type="transmembrane region" description="Helical" evidence="1">
    <location>
        <begin position="34"/>
        <end position="52"/>
    </location>
</feature>
<dbReference type="Pfam" id="PF14317">
    <property type="entry name" value="YcxB"/>
    <property type="match status" value="1"/>
</dbReference>
<gene>
    <name evidence="3" type="ORF">SAMN02745165_02419</name>
</gene>
<feature type="domain" description="YcxB-like C-terminal" evidence="2">
    <location>
        <begin position="98"/>
        <end position="156"/>
    </location>
</feature>
<evidence type="ECO:0000313" key="4">
    <source>
        <dbReference type="Proteomes" id="UP000184171"/>
    </source>
</evidence>
<dbReference type="EMBL" id="FQZT01000008">
    <property type="protein sequence ID" value="SHJ45135.1"/>
    <property type="molecule type" value="Genomic_DNA"/>
</dbReference>
<reference evidence="3 4" key="1">
    <citation type="submission" date="2016-11" db="EMBL/GenBank/DDBJ databases">
        <authorList>
            <person name="Jaros S."/>
            <person name="Januszkiewicz K."/>
            <person name="Wedrychowicz H."/>
        </authorList>
    </citation>
    <scope>NUCLEOTIDE SEQUENCE [LARGE SCALE GENOMIC DNA]</scope>
    <source>
        <strain evidence="3 4">DSM 5091</strain>
    </source>
</reference>
<protein>
    <submittedName>
        <fullName evidence="3">YcxB-like protein</fullName>
    </submittedName>
</protein>
<keyword evidence="1" id="KW-1133">Transmembrane helix</keyword>
<keyword evidence="1" id="KW-0812">Transmembrane</keyword>
<dbReference type="Proteomes" id="UP000184171">
    <property type="component" value="Unassembled WGS sequence"/>
</dbReference>
<accession>A0A1M6JER4</accession>